<dbReference type="SUPFAM" id="SSF52218">
    <property type="entry name" value="Flavoproteins"/>
    <property type="match status" value="1"/>
</dbReference>
<proteinExistence type="predicted"/>
<dbReference type="PANTHER" id="PTHR30543:SF21">
    <property type="entry name" value="NAD(P)H-DEPENDENT FMN REDUCTASE LOT6"/>
    <property type="match status" value="1"/>
</dbReference>
<evidence type="ECO:0000313" key="2">
    <source>
        <dbReference type="EMBL" id="OCJ32864.1"/>
    </source>
</evidence>
<accession>A0AB36EC68</accession>
<dbReference type="GO" id="GO:0010181">
    <property type="term" value="F:FMN binding"/>
    <property type="evidence" value="ECO:0007669"/>
    <property type="project" value="TreeGrafter"/>
</dbReference>
<dbReference type="PANTHER" id="PTHR30543">
    <property type="entry name" value="CHROMATE REDUCTASE"/>
    <property type="match status" value="1"/>
</dbReference>
<dbReference type="InterPro" id="IPR050712">
    <property type="entry name" value="NAD(P)H-dep_reductase"/>
</dbReference>
<dbReference type="GO" id="GO:0016491">
    <property type="term" value="F:oxidoreductase activity"/>
    <property type="evidence" value="ECO:0007669"/>
    <property type="project" value="InterPro"/>
</dbReference>
<evidence type="ECO:0000259" key="1">
    <source>
        <dbReference type="Pfam" id="PF03358"/>
    </source>
</evidence>
<dbReference type="RefSeq" id="WP_062451819.1">
    <property type="nucleotide sequence ID" value="NZ_JBJDQY010000018.1"/>
</dbReference>
<dbReference type="GO" id="GO:0005829">
    <property type="term" value="C:cytosol"/>
    <property type="evidence" value="ECO:0007669"/>
    <property type="project" value="TreeGrafter"/>
</dbReference>
<dbReference type="Proteomes" id="UP000093451">
    <property type="component" value="Unassembled WGS sequence"/>
</dbReference>
<evidence type="ECO:0000313" key="3">
    <source>
        <dbReference type="Proteomes" id="UP000093451"/>
    </source>
</evidence>
<dbReference type="Pfam" id="PF03358">
    <property type="entry name" value="FMN_red"/>
    <property type="match status" value="1"/>
</dbReference>
<sequence>MSELKIAVIVGSTRMGRFADHPARWVHEIADRRPDLKVEILDLLDFPMHFFGEERATTVESETAERWKRTLREFDGFIFTVAEYNHAPTAVLKNAIDLGEFIHKPVAFVGYGGVGGARAVEQLRLIFVEMSAVSVKTGVHISFPEYLSVVKDGKTLGDYPHLGEAAQNLLDQLTWWGRALKAARVSAQTSHSA</sequence>
<dbReference type="EMBL" id="LXKT01000029">
    <property type="protein sequence ID" value="OCJ32864.1"/>
    <property type="molecule type" value="Genomic_DNA"/>
</dbReference>
<feature type="domain" description="NADPH-dependent FMN reductase-like" evidence="1">
    <location>
        <begin position="5"/>
        <end position="139"/>
    </location>
</feature>
<protein>
    <submittedName>
        <fullName evidence="2">FMN reductase</fullName>
    </submittedName>
</protein>
<reference evidence="2 3" key="1">
    <citation type="journal article" date="2016" name="PeerJ">
        <title>Gall-ID: tools for genotyping gall-causing phytopathogenic bacteria.</title>
        <authorList>
            <person name="Davis E.W.II."/>
            <person name="Weisberg A.J."/>
            <person name="Tabima J.F."/>
            <person name="Grunwald N.J."/>
            <person name="Chang J.H."/>
        </authorList>
    </citation>
    <scope>NUCLEOTIDE SEQUENCE [LARGE SCALE GENOMIC DNA]</scope>
    <source>
        <strain evidence="2 3">N2/73</strain>
    </source>
</reference>
<dbReference type="Gene3D" id="3.40.50.360">
    <property type="match status" value="1"/>
</dbReference>
<dbReference type="InterPro" id="IPR005025">
    <property type="entry name" value="FMN_Rdtase-like_dom"/>
</dbReference>
<comment type="caution">
    <text evidence="2">The sequence shown here is derived from an EMBL/GenBank/DDBJ whole genome shotgun (WGS) entry which is preliminary data.</text>
</comment>
<gene>
    <name evidence="2" type="ORF">A6U91_22090</name>
</gene>
<dbReference type="AlphaFoldDB" id="A0AB36EC68"/>
<name>A0AB36EC68_AGRTU</name>
<organism evidence="2 3">
    <name type="scientific">Agrobacterium tumefaciens</name>
    <dbReference type="NCBI Taxonomy" id="358"/>
    <lineage>
        <taxon>Bacteria</taxon>
        <taxon>Pseudomonadati</taxon>
        <taxon>Pseudomonadota</taxon>
        <taxon>Alphaproteobacteria</taxon>
        <taxon>Hyphomicrobiales</taxon>
        <taxon>Rhizobiaceae</taxon>
        <taxon>Rhizobium/Agrobacterium group</taxon>
        <taxon>Agrobacterium</taxon>
        <taxon>Agrobacterium tumefaciens complex</taxon>
    </lineage>
</organism>
<dbReference type="InterPro" id="IPR029039">
    <property type="entry name" value="Flavoprotein-like_sf"/>
</dbReference>